<gene>
    <name evidence="2" type="ORF">J3U88_15405</name>
</gene>
<dbReference type="Proteomes" id="UP000664417">
    <property type="component" value="Unassembled WGS sequence"/>
</dbReference>
<name>A0A8J7U3Q8_9BACT</name>
<dbReference type="EMBL" id="JAFREP010000014">
    <property type="protein sequence ID" value="MBO1319862.1"/>
    <property type="molecule type" value="Genomic_DNA"/>
</dbReference>
<evidence type="ECO:0000259" key="1">
    <source>
        <dbReference type="Pfam" id="PF09936"/>
    </source>
</evidence>
<proteinExistence type="predicted"/>
<evidence type="ECO:0000313" key="3">
    <source>
        <dbReference type="Proteomes" id="UP000664417"/>
    </source>
</evidence>
<comment type="caution">
    <text evidence="2">The sequence shown here is derived from an EMBL/GenBank/DDBJ whole genome shotgun (WGS) entry which is preliminary data.</text>
</comment>
<organism evidence="2 3">
    <name type="scientific">Acanthopleuribacter pedis</name>
    <dbReference type="NCBI Taxonomy" id="442870"/>
    <lineage>
        <taxon>Bacteria</taxon>
        <taxon>Pseudomonadati</taxon>
        <taxon>Acidobacteriota</taxon>
        <taxon>Holophagae</taxon>
        <taxon>Acanthopleuribacterales</taxon>
        <taxon>Acanthopleuribacteraceae</taxon>
        <taxon>Acanthopleuribacter</taxon>
    </lineage>
</organism>
<protein>
    <recommendedName>
        <fullName evidence="1">tRNA (guanine-N(1)-)-methyltransferase C-terminal domain-containing protein</fullName>
    </recommendedName>
</protein>
<sequence>MSDIQPGRIHLALRHDNVLGRRGETIHSSVTQTDLHDFCRLTRTYGLGGFHCITQMDAQHRLCNEILDFWREGFGKSYNPDRVAALQQLHIHHHFDDLIAMLTERDGEPPLLIGTSAKPCDKHLDFGELFPIIGSSGRSAVVQFGTSWGLSEPQLNRCDRILPPIYGYDGYNHLSVRCAAAIIVDRLFSPGTSRFRS</sequence>
<dbReference type="InterPro" id="IPR029026">
    <property type="entry name" value="tRNA_m1G_MTases_N"/>
</dbReference>
<reference evidence="2" key="1">
    <citation type="submission" date="2021-03" db="EMBL/GenBank/DDBJ databases">
        <authorList>
            <person name="Wang G."/>
        </authorList>
    </citation>
    <scope>NUCLEOTIDE SEQUENCE</scope>
    <source>
        <strain evidence="2">KCTC 12899</strain>
    </source>
</reference>
<evidence type="ECO:0000313" key="2">
    <source>
        <dbReference type="EMBL" id="MBO1319862.1"/>
    </source>
</evidence>
<keyword evidence="3" id="KW-1185">Reference proteome</keyword>
<dbReference type="Gene3D" id="3.40.1280.10">
    <property type="match status" value="1"/>
</dbReference>
<dbReference type="Pfam" id="PF09936">
    <property type="entry name" value="Methyltrn_RNA_4"/>
    <property type="match status" value="1"/>
</dbReference>
<accession>A0A8J7U3Q8</accession>
<dbReference type="RefSeq" id="WP_207859765.1">
    <property type="nucleotide sequence ID" value="NZ_JAFREP010000014.1"/>
</dbReference>
<dbReference type="AlphaFoldDB" id="A0A8J7U3Q8"/>
<dbReference type="InterPro" id="IPR019230">
    <property type="entry name" value="RNA_MeTrfase_C_dom"/>
</dbReference>
<feature type="domain" description="tRNA (guanine-N(1)-)-methyltransferase C-terminal" evidence="1">
    <location>
        <begin position="9"/>
        <end position="188"/>
    </location>
</feature>